<evidence type="ECO:0000256" key="5">
    <source>
        <dbReference type="ARBA" id="ARBA00023203"/>
    </source>
</evidence>
<dbReference type="Gene3D" id="1.10.10.820">
    <property type="match status" value="1"/>
</dbReference>
<name>K0RML7_THAOC</name>
<keyword evidence="7" id="KW-0175">Coiled coil</keyword>
<feature type="compositionally biased region" description="Polar residues" evidence="8">
    <location>
        <begin position="1723"/>
        <end position="1732"/>
    </location>
</feature>
<dbReference type="GO" id="GO:0005737">
    <property type="term" value="C:cytoplasm"/>
    <property type="evidence" value="ECO:0007669"/>
    <property type="project" value="TreeGrafter"/>
</dbReference>
<evidence type="ECO:0000313" key="11">
    <source>
        <dbReference type="Proteomes" id="UP000266841"/>
    </source>
</evidence>
<evidence type="ECO:0000256" key="6">
    <source>
        <dbReference type="PROSITE-ProRule" id="PRU00782"/>
    </source>
</evidence>
<dbReference type="GO" id="GO:0007015">
    <property type="term" value="P:actin filament organization"/>
    <property type="evidence" value="ECO:0007669"/>
    <property type="project" value="TreeGrafter"/>
</dbReference>
<dbReference type="Proteomes" id="UP000266841">
    <property type="component" value="Unassembled WGS sequence"/>
</dbReference>
<dbReference type="Gene3D" id="1.20.120.720">
    <property type="entry name" value="Myosin VI head, motor domain, U50 subdomain"/>
    <property type="match status" value="1"/>
</dbReference>
<keyword evidence="1 6" id="KW-0547">Nucleotide-binding</keyword>
<dbReference type="GO" id="GO:0051015">
    <property type="term" value="F:actin filament binding"/>
    <property type="evidence" value="ECO:0007669"/>
    <property type="project" value="TreeGrafter"/>
</dbReference>
<evidence type="ECO:0000256" key="3">
    <source>
        <dbReference type="ARBA" id="ARBA00023123"/>
    </source>
</evidence>
<dbReference type="OMA" id="GKSKHFE"/>
<feature type="region of interest" description="Disordered" evidence="8">
    <location>
        <begin position="1203"/>
        <end position="1337"/>
    </location>
</feature>
<dbReference type="OrthoDB" id="43649at2759"/>
<organism evidence="10 11">
    <name type="scientific">Thalassiosira oceanica</name>
    <name type="common">Marine diatom</name>
    <dbReference type="NCBI Taxonomy" id="159749"/>
    <lineage>
        <taxon>Eukaryota</taxon>
        <taxon>Sar</taxon>
        <taxon>Stramenopiles</taxon>
        <taxon>Ochrophyta</taxon>
        <taxon>Bacillariophyta</taxon>
        <taxon>Coscinodiscophyceae</taxon>
        <taxon>Thalassiosirophycidae</taxon>
        <taxon>Thalassiosirales</taxon>
        <taxon>Thalassiosiraceae</taxon>
        <taxon>Thalassiosira</taxon>
    </lineage>
</organism>
<feature type="compositionally biased region" description="Basic and acidic residues" evidence="8">
    <location>
        <begin position="1305"/>
        <end position="1317"/>
    </location>
</feature>
<feature type="compositionally biased region" description="Polar residues" evidence="8">
    <location>
        <begin position="1246"/>
        <end position="1264"/>
    </location>
</feature>
<feature type="compositionally biased region" description="Basic residues" evidence="8">
    <location>
        <begin position="1710"/>
        <end position="1720"/>
    </location>
</feature>
<dbReference type="CDD" id="cd00124">
    <property type="entry name" value="MYSc"/>
    <property type="match status" value="1"/>
</dbReference>
<reference evidence="10 11" key="1">
    <citation type="journal article" date="2012" name="Genome Biol.">
        <title>Genome and low-iron response of an oceanic diatom adapted to chronic iron limitation.</title>
        <authorList>
            <person name="Lommer M."/>
            <person name="Specht M."/>
            <person name="Roy A.S."/>
            <person name="Kraemer L."/>
            <person name="Andreson R."/>
            <person name="Gutowska M.A."/>
            <person name="Wolf J."/>
            <person name="Bergner S.V."/>
            <person name="Schilhabel M.B."/>
            <person name="Klostermeier U.C."/>
            <person name="Beiko R.G."/>
            <person name="Rosenstiel P."/>
            <person name="Hippler M."/>
            <person name="Laroche J."/>
        </authorList>
    </citation>
    <scope>NUCLEOTIDE SEQUENCE [LARGE SCALE GENOMIC DNA]</scope>
    <source>
        <strain evidence="10 11">CCMP1005</strain>
    </source>
</reference>
<proteinExistence type="inferred from homology"/>
<dbReference type="GO" id="GO:0016020">
    <property type="term" value="C:membrane"/>
    <property type="evidence" value="ECO:0007669"/>
    <property type="project" value="TreeGrafter"/>
</dbReference>
<keyword evidence="3 6" id="KW-0518">Myosin</keyword>
<dbReference type="InterPro" id="IPR000048">
    <property type="entry name" value="IQ_motif_EF-hand-BS"/>
</dbReference>
<evidence type="ECO:0000256" key="7">
    <source>
        <dbReference type="SAM" id="Coils"/>
    </source>
</evidence>
<dbReference type="Gene3D" id="1.20.58.530">
    <property type="match status" value="2"/>
</dbReference>
<feature type="compositionally biased region" description="Polar residues" evidence="8">
    <location>
        <begin position="1211"/>
        <end position="1231"/>
    </location>
</feature>
<feature type="region of interest" description="Disordered" evidence="8">
    <location>
        <begin position="267"/>
        <end position="302"/>
    </location>
</feature>
<protein>
    <recommendedName>
        <fullName evidence="9">Myosin motor domain-containing protein</fullName>
    </recommendedName>
</protein>
<dbReference type="InterPro" id="IPR001609">
    <property type="entry name" value="Myosin_head_motor_dom-like"/>
</dbReference>
<dbReference type="PANTHER" id="PTHR13140:SF845">
    <property type="entry name" value="MYOSIN-LIKE PROTEIN"/>
    <property type="match status" value="1"/>
</dbReference>
<evidence type="ECO:0000256" key="1">
    <source>
        <dbReference type="ARBA" id="ARBA00022741"/>
    </source>
</evidence>
<gene>
    <name evidence="10" type="ORF">THAOC_25335</name>
</gene>
<dbReference type="Gene3D" id="3.40.850.10">
    <property type="entry name" value="Kinesin motor domain"/>
    <property type="match status" value="2"/>
</dbReference>
<feature type="compositionally biased region" description="Polar residues" evidence="8">
    <location>
        <begin position="1289"/>
        <end position="1299"/>
    </location>
</feature>
<feature type="region of interest" description="Actin-binding" evidence="6">
    <location>
        <begin position="776"/>
        <end position="798"/>
    </location>
</feature>
<evidence type="ECO:0000256" key="4">
    <source>
        <dbReference type="ARBA" id="ARBA00023175"/>
    </source>
</evidence>
<sequence length="1732" mass="194195">MAEETKVWVSTDAIARVINPNSKNSTRRFGSTSSDVTSDDGHVNWGWTFASVVSGGHSGDDGALDGKSPVKVQIEDEESEYNRTTVEIPGKDIDDGFVVMANVHGDEDGSDFGDSDDENDNFEDGACGYPDDLITLTHLHEPAVVHCLKKRYAKDKIYTNTGPILIALNPFKRCNKLYSDRVMKQYWQRGERAMLMGTSKSEDNSEELSPHVYDLADATYRSMMLRLDDGRGGVDQSILVSGESGAGKTVTTKFIMQYLATLSEMKAESGKEGGSPSKSKKQRQNKLRGSLNRSDSKNDVNIEQQVLQSNPILESFGNARTVRNDNSSRFGKFIEIRFKSDGTLIGASIETYLLEKVRLISQTLGERNYHVFYEMLAGMTDEDLEAVRLDDYSAEDFKITSCSGTYDRRDGVKDTDTFEDLVDALEVMGFDEGQRNDLFSIASAVLHLSNLTINPTCGGEECEIDSENEHLESILELLGVTKENLNQAMCYFKIEARGQSYTRAVQKPKAEKGLEALIKATYSAMFDFIVRTINSSITVKKKATGDGKRSRRGSSEKDNAVIGVLDIFGFESFKTNSFEQLCINYCNEALQQVIQKDIAVFLYHLRKLTPCQQFNLFVLKNEQEEYEREAIKWSFINFPDNQDALDLIWKKGYGILNILDDQCRAPGTTDKTFANDLYQKLTNKPRFEANFRQVGARQFGVFHYAGLVEYDTEGFVEKNRDELPREASELLLSSSSSFVKELASIISKISEPEPSKSARGGKKKAITVGGHFAKQLQELRAKIDLTSPHYVRCLKPNGLLIPDNFDPLMIVEQLRCAGVVEAVRVSRVGYPQRYNHSQFVSRYRTLGLREMKKAAKSSRKIKPVVALVDAIAKKMSVLGKSSEDNAGSSDKIDLLAIGIQVGKTKVFLRSRAFDVLEKMRKDYMATAAVKVQAAARGYIHKRNYDEFRESSLQLQCWVRVLLAEREVRSRRENYNAIRIQSAQRCRSARRAYLHVLVVTRWCQRLQRGALGRARYAKLDKARKAAIIIQCLVRVGRSKSELDKLKHQAKDLQNVAQERDKFRERMEEMRVEMERVKKAAHQEAEEAARTKAEASSHLESEAADAKRQIASLAEELKSTRKQLIQVQTQCEEAIELAESRKDELDEAEESISRLENELIEARSSANTSAEIGEASVEASTMNELQAKLDESISSCQRQEKEIKKLRKELSTAAASPTPQDADSSTSGQSTAELDSLRAEVASLRNELASTQDQLASAQKSTNGVGSHQAALEMEVQSLKSQLESAKKHLSSSSPEYTSLASEVEANELRDENKRRSSESEAGQTTPNSSKSEKKMKKEIAKLKEANKKILETAEAQFASLSDLERQNVELRREVQELKRSSSCGTADDVDEDLRANLAKLEQRLKAEQQRAEDSVAREAQLRTEIAELRLRPKRNDDTNIMHQSISEDQPTDDVATLQYEIERLRNELLVAREETRSSEDTFSADDMIKKYDDLRRLAEAGMQKDLEIEKLKLTVKTQDAQLHSLRDEVTEEDLTFGVREYRDGDTDVATAENEGLRSLNTELSRQLELYKKESDEVKVQLKDERARSELEMKAFSVALQGVDDLRLAAEQMSRELHFIKRNGYVPPGGLTGEETSGSVKNAMGAIESMARANQTIDQPSLSNEESSLTNGGFSLWGVMNQIMTPGQVQTMNTVSKSTAQGLFNEVDTGAKKKKRSKKKRRSDSGGSVISSFF</sequence>
<feature type="binding site" evidence="6">
    <location>
        <begin position="242"/>
        <end position="249"/>
    </location>
    <ligand>
        <name>ATP</name>
        <dbReference type="ChEBI" id="CHEBI:30616"/>
    </ligand>
</feature>
<dbReference type="Pfam" id="PF00063">
    <property type="entry name" value="Myosin_head"/>
    <property type="match status" value="1"/>
</dbReference>
<dbReference type="SMART" id="SM00015">
    <property type="entry name" value="IQ"/>
    <property type="match status" value="3"/>
</dbReference>
<dbReference type="PROSITE" id="PS51456">
    <property type="entry name" value="MYOSIN_MOTOR"/>
    <property type="match status" value="1"/>
</dbReference>
<evidence type="ECO:0000256" key="8">
    <source>
        <dbReference type="SAM" id="MobiDB-lite"/>
    </source>
</evidence>
<dbReference type="SMART" id="SM00242">
    <property type="entry name" value="MYSc"/>
    <property type="match status" value="1"/>
</dbReference>
<evidence type="ECO:0000259" key="9">
    <source>
        <dbReference type="PROSITE" id="PS51456"/>
    </source>
</evidence>
<dbReference type="Gene3D" id="1.20.5.190">
    <property type="match status" value="1"/>
</dbReference>
<dbReference type="eggNOG" id="KOG0160">
    <property type="taxonomic scope" value="Eukaryota"/>
</dbReference>
<dbReference type="InterPro" id="IPR027417">
    <property type="entry name" value="P-loop_NTPase"/>
</dbReference>
<dbReference type="PRINTS" id="PR00193">
    <property type="entry name" value="MYOSINHEAVY"/>
</dbReference>
<dbReference type="PANTHER" id="PTHR13140">
    <property type="entry name" value="MYOSIN"/>
    <property type="match status" value="1"/>
</dbReference>
<keyword evidence="11" id="KW-1185">Reference proteome</keyword>
<comment type="similarity">
    <text evidence="6">Belongs to the TRAFAC class myosin-kinesin ATPase superfamily. Myosin family.</text>
</comment>
<keyword evidence="2 6" id="KW-0067">ATP-binding</keyword>
<evidence type="ECO:0000256" key="2">
    <source>
        <dbReference type="ARBA" id="ARBA00022840"/>
    </source>
</evidence>
<feature type="coiled-coil region" evidence="7">
    <location>
        <begin position="1453"/>
        <end position="1480"/>
    </location>
</feature>
<dbReference type="GO" id="GO:0005524">
    <property type="term" value="F:ATP binding"/>
    <property type="evidence" value="ECO:0007669"/>
    <property type="project" value="UniProtKB-UniRule"/>
</dbReference>
<dbReference type="PROSITE" id="PS50096">
    <property type="entry name" value="IQ"/>
    <property type="match status" value="1"/>
</dbReference>
<dbReference type="SUPFAM" id="SSF52540">
    <property type="entry name" value="P-loop containing nucleoside triphosphate hydrolases"/>
    <property type="match status" value="1"/>
</dbReference>
<comment type="caution">
    <text evidence="10">The sequence shown here is derived from an EMBL/GenBank/DDBJ whole genome shotgun (WGS) entry which is preliminary data.</text>
</comment>
<feature type="region of interest" description="Disordered" evidence="8">
    <location>
        <begin position="1077"/>
        <end position="1101"/>
    </location>
</feature>
<dbReference type="Gene3D" id="6.20.240.20">
    <property type="match status" value="1"/>
</dbReference>
<evidence type="ECO:0000313" key="10">
    <source>
        <dbReference type="EMBL" id="EJK54988.1"/>
    </source>
</evidence>
<feature type="coiled-coil region" evidence="7">
    <location>
        <begin position="1552"/>
        <end position="1621"/>
    </location>
</feature>
<accession>K0RML7</accession>
<dbReference type="GO" id="GO:0016459">
    <property type="term" value="C:myosin complex"/>
    <property type="evidence" value="ECO:0007669"/>
    <property type="project" value="UniProtKB-KW"/>
</dbReference>
<keyword evidence="4 6" id="KW-0505">Motor protein</keyword>
<dbReference type="InterPro" id="IPR036961">
    <property type="entry name" value="Kinesin_motor_dom_sf"/>
</dbReference>
<feature type="domain" description="Myosin motor" evidence="9">
    <location>
        <begin position="128"/>
        <end position="921"/>
    </location>
</feature>
<dbReference type="GO" id="GO:0000146">
    <property type="term" value="F:microfilament motor activity"/>
    <property type="evidence" value="ECO:0007669"/>
    <property type="project" value="TreeGrafter"/>
</dbReference>
<feature type="region of interest" description="Disordered" evidence="8">
    <location>
        <begin position="1700"/>
        <end position="1732"/>
    </location>
</feature>
<dbReference type="EMBL" id="AGNL01034926">
    <property type="protein sequence ID" value="EJK54988.1"/>
    <property type="molecule type" value="Genomic_DNA"/>
</dbReference>
<keyword evidence="5 6" id="KW-0009">Actin-binding</keyword>